<comment type="subunit">
    <text evidence="9">Interacts directly with isoform p52shc of SHC1 via its SH2 domain. Interacts with TRIM71; leading to enhanced SHCBP1 protein stability. Interacts with both members of the centralspindlin complex, KIF23 and RACGAP1.</text>
</comment>
<evidence type="ECO:0000313" key="14">
    <source>
        <dbReference type="EMBL" id="KAK1163564.1"/>
    </source>
</evidence>
<comment type="caution">
    <text evidence="14">The sequence shown here is derived from an EMBL/GenBank/DDBJ whole genome shotgun (WGS) entry which is preliminary data.</text>
</comment>
<evidence type="ECO:0000256" key="3">
    <source>
        <dbReference type="ARBA" id="ARBA00022490"/>
    </source>
</evidence>
<evidence type="ECO:0000256" key="10">
    <source>
        <dbReference type="ARBA" id="ARBA00073380"/>
    </source>
</evidence>
<proteinExistence type="predicted"/>
<comment type="function">
    <text evidence="8">May play a role in signaling pathways governing cellular proliferation, cell growth and differentiation. May be a component of a novel signaling pathway downstream of Shc. Acts as a positive regulator of FGF signaling in neural progenitor cells.</text>
</comment>
<keyword evidence="6" id="KW-0007">Acetylation</keyword>
<keyword evidence="7" id="KW-0206">Cytoskeleton</keyword>
<dbReference type="AlphaFoldDB" id="A0AAD8G4E3"/>
<reference evidence="14" key="1">
    <citation type="submission" date="2022-02" db="EMBL/GenBank/DDBJ databases">
        <title>Atlantic sturgeon de novo genome assembly.</title>
        <authorList>
            <person name="Stock M."/>
            <person name="Klopp C."/>
            <person name="Guiguen Y."/>
            <person name="Cabau C."/>
            <person name="Parinello H."/>
            <person name="Santidrian Yebra-Pimentel E."/>
            <person name="Kuhl H."/>
            <person name="Dirks R.P."/>
            <person name="Guessner J."/>
            <person name="Wuertz S."/>
            <person name="Du K."/>
            <person name="Schartl M."/>
        </authorList>
    </citation>
    <scope>NUCLEOTIDE SEQUENCE</scope>
    <source>
        <strain evidence="14">STURGEONOMICS-FGT-2020</strain>
        <tissue evidence="14">Whole blood</tissue>
    </source>
</reference>
<sequence length="697" mass="78700">MSEELVGEILELPQTDYQKQMPGEEEEAVAQATEISIESVEEGSVQFQDEVSAVKQVLFQDQDDDSSSSDYGSHDKPGTVLQRLVPEGNVLFPDIFQTNQLLFYERFKAYQDYMLGDCRTSEVKDFTAEYLEKVLEPSGWQAVWRTDVFEVLIEVVDVEYLVLKAAVELVTPFLCETKGCELTGESMKDLLEAKEHKVPVQELYVVYDESGEFDQTALAVEHVRFFYKHIWRSWDEEDEDDDFDYFVRCVEPRLRLYYDILEDRVPSGLVAEYHCLVSQCEEKYKEFTSLRNNISNSDSESELDNISMVEGLKMYDDLESLKRKLKIIENPLLRYVLGYQVNSGLQSNRAKGPRPTGERMVHVVSSSMTVSQLQTLMRDKLCADFSGEEFELQFHSDPLVAVNACYEGDVVVICPGHYSVNGSFSIPDSIELEGFGLTDEVVIEKVGKDNIFLDITGANVKVSNLKFVQHDAVEGILCVRQGKTVMENCVLQCETTGVTVRTSAELFMNICDLYGAKGAGVEIYPGSTCSLVGNGIHHCKEGILIKDFTDEFYTMPKITMMNNVIHNNEGYGVILVKPADLPRMKKTTEAGFQDESKENGGQKKEADEEEVPSAEGYVEGNNLFREPHTQEHTEGNDVITNELVATSSKKSQLQKKKMIELGLTKADDDLMSQEMFVSINGNHFKRNGKGSFGTFFY</sequence>
<organism evidence="14 15">
    <name type="scientific">Acipenser oxyrinchus oxyrinchus</name>
    <dbReference type="NCBI Taxonomy" id="40147"/>
    <lineage>
        <taxon>Eukaryota</taxon>
        <taxon>Metazoa</taxon>
        <taxon>Chordata</taxon>
        <taxon>Craniata</taxon>
        <taxon>Vertebrata</taxon>
        <taxon>Euteleostomi</taxon>
        <taxon>Actinopterygii</taxon>
        <taxon>Chondrostei</taxon>
        <taxon>Acipenseriformes</taxon>
        <taxon>Acipenseridae</taxon>
        <taxon>Acipenser</taxon>
    </lineage>
</organism>
<keyword evidence="5" id="KW-0677">Repeat</keyword>
<comment type="subcellular location">
    <subcellularLocation>
        <location evidence="1">Cytoplasm</location>
        <location evidence="1">Cytoskeleton</location>
        <location evidence="1">Spindle</location>
    </subcellularLocation>
    <subcellularLocation>
        <location evidence="2">Midbody</location>
    </subcellularLocation>
</comment>
<dbReference type="InterPro" id="IPR057508">
    <property type="entry name" value="SHCBP-like_N"/>
</dbReference>
<dbReference type="InterPro" id="IPR011050">
    <property type="entry name" value="Pectin_lyase_fold/virulence"/>
</dbReference>
<evidence type="ECO:0000256" key="11">
    <source>
        <dbReference type="SAM" id="MobiDB-lite"/>
    </source>
</evidence>
<evidence type="ECO:0000256" key="5">
    <source>
        <dbReference type="ARBA" id="ARBA00022737"/>
    </source>
</evidence>
<dbReference type="Pfam" id="PF23762">
    <property type="entry name" value="SHCBP_N"/>
    <property type="match status" value="1"/>
</dbReference>
<dbReference type="PANTHER" id="PTHR14695">
    <property type="entry name" value="SHC SH2-DOMAIN BINDING PROTEIN 1-RELATED"/>
    <property type="match status" value="1"/>
</dbReference>
<evidence type="ECO:0000256" key="2">
    <source>
        <dbReference type="ARBA" id="ARBA00004214"/>
    </source>
</evidence>
<dbReference type="SUPFAM" id="SSF51126">
    <property type="entry name" value="Pectin lyase-like"/>
    <property type="match status" value="1"/>
</dbReference>
<feature type="domain" description="SHC SH2" evidence="13">
    <location>
        <begin position="105"/>
        <end position="334"/>
    </location>
</feature>
<dbReference type="Pfam" id="PF13229">
    <property type="entry name" value="Beta_helix"/>
    <property type="match status" value="1"/>
</dbReference>
<dbReference type="InterPro" id="IPR012334">
    <property type="entry name" value="Pectin_lyas_fold"/>
</dbReference>
<dbReference type="FunFam" id="2.160.20.10:FF:000020">
    <property type="entry name" value="SHC SH2 domain-binding protein 1"/>
    <property type="match status" value="1"/>
</dbReference>
<evidence type="ECO:0000256" key="7">
    <source>
        <dbReference type="ARBA" id="ARBA00023212"/>
    </source>
</evidence>
<keyword evidence="15" id="KW-1185">Reference proteome</keyword>
<dbReference type="GO" id="GO:0030496">
    <property type="term" value="C:midbody"/>
    <property type="evidence" value="ECO:0007669"/>
    <property type="project" value="UniProtKB-SubCell"/>
</dbReference>
<evidence type="ECO:0000259" key="13">
    <source>
        <dbReference type="Pfam" id="PF23762"/>
    </source>
</evidence>
<gene>
    <name evidence="14" type="primary">SHCBP1</name>
    <name evidence="14" type="ORF">AOXY_G17082</name>
</gene>
<evidence type="ECO:0000256" key="9">
    <source>
        <dbReference type="ARBA" id="ARBA00063050"/>
    </source>
</evidence>
<dbReference type="InterPro" id="IPR039448">
    <property type="entry name" value="Beta_helix"/>
</dbReference>
<evidence type="ECO:0000256" key="1">
    <source>
        <dbReference type="ARBA" id="ARBA00004186"/>
    </source>
</evidence>
<evidence type="ECO:0000313" key="15">
    <source>
        <dbReference type="Proteomes" id="UP001230051"/>
    </source>
</evidence>
<dbReference type="InterPro" id="IPR045140">
    <property type="entry name" value="SHCBP1-like"/>
</dbReference>
<dbReference type="GO" id="GO:0005819">
    <property type="term" value="C:spindle"/>
    <property type="evidence" value="ECO:0007669"/>
    <property type="project" value="UniProtKB-SubCell"/>
</dbReference>
<name>A0AAD8G4E3_ACIOX</name>
<dbReference type="Proteomes" id="UP001230051">
    <property type="component" value="Unassembled WGS sequence"/>
</dbReference>
<evidence type="ECO:0000256" key="8">
    <source>
        <dbReference type="ARBA" id="ARBA00060052"/>
    </source>
</evidence>
<accession>A0AAD8G4E3</accession>
<evidence type="ECO:0000256" key="6">
    <source>
        <dbReference type="ARBA" id="ARBA00022990"/>
    </source>
</evidence>
<feature type="compositionally biased region" description="Basic and acidic residues" evidence="11">
    <location>
        <begin position="588"/>
        <end position="606"/>
    </location>
</feature>
<dbReference type="EMBL" id="JAGXEW010000015">
    <property type="protein sequence ID" value="KAK1163564.1"/>
    <property type="molecule type" value="Genomic_DNA"/>
</dbReference>
<keyword evidence="3" id="KW-0963">Cytoplasm</keyword>
<dbReference type="PANTHER" id="PTHR14695:SF8">
    <property type="entry name" value="SHC SH2 DOMAIN-BINDING PROTEIN 1"/>
    <property type="match status" value="1"/>
</dbReference>
<keyword evidence="4" id="KW-0597">Phosphoprotein</keyword>
<evidence type="ECO:0000259" key="12">
    <source>
        <dbReference type="Pfam" id="PF13229"/>
    </source>
</evidence>
<protein>
    <recommendedName>
        <fullName evidence="10">SHC SH2 domain-binding protein 1</fullName>
    </recommendedName>
</protein>
<feature type="domain" description="Right handed beta helix" evidence="12">
    <location>
        <begin position="441"/>
        <end position="576"/>
    </location>
</feature>
<dbReference type="GO" id="GO:0008543">
    <property type="term" value="P:fibroblast growth factor receptor signaling pathway"/>
    <property type="evidence" value="ECO:0007669"/>
    <property type="project" value="TreeGrafter"/>
</dbReference>
<feature type="region of interest" description="Disordered" evidence="11">
    <location>
        <begin position="588"/>
        <end position="616"/>
    </location>
</feature>
<evidence type="ECO:0000256" key="4">
    <source>
        <dbReference type="ARBA" id="ARBA00022553"/>
    </source>
</evidence>
<dbReference type="Gene3D" id="2.160.20.10">
    <property type="entry name" value="Single-stranded right-handed beta-helix, Pectin lyase-like"/>
    <property type="match status" value="1"/>
</dbReference>